<evidence type="ECO:0000313" key="3">
    <source>
        <dbReference type="Proteomes" id="UP000823775"/>
    </source>
</evidence>
<name>A0ABS8UPY6_DATST</name>
<feature type="compositionally biased region" description="Acidic residues" evidence="1">
    <location>
        <begin position="114"/>
        <end position="124"/>
    </location>
</feature>
<accession>A0ABS8UPY6</accession>
<dbReference type="EMBL" id="JACEIK010002409">
    <property type="protein sequence ID" value="MCD9560992.1"/>
    <property type="molecule type" value="Genomic_DNA"/>
</dbReference>
<keyword evidence="3" id="KW-1185">Reference proteome</keyword>
<dbReference type="Proteomes" id="UP000823775">
    <property type="component" value="Unassembled WGS sequence"/>
</dbReference>
<reference evidence="2 3" key="1">
    <citation type="journal article" date="2021" name="BMC Genomics">
        <title>Datura genome reveals duplications of psychoactive alkaloid biosynthetic genes and high mutation rate following tissue culture.</title>
        <authorList>
            <person name="Rajewski A."/>
            <person name="Carter-House D."/>
            <person name="Stajich J."/>
            <person name="Litt A."/>
        </authorList>
    </citation>
    <scope>NUCLEOTIDE SEQUENCE [LARGE SCALE GENOMIC DNA]</scope>
    <source>
        <strain evidence="2">AR-01</strain>
    </source>
</reference>
<organism evidence="2 3">
    <name type="scientific">Datura stramonium</name>
    <name type="common">Jimsonweed</name>
    <name type="synonym">Common thornapple</name>
    <dbReference type="NCBI Taxonomy" id="4076"/>
    <lineage>
        <taxon>Eukaryota</taxon>
        <taxon>Viridiplantae</taxon>
        <taxon>Streptophyta</taxon>
        <taxon>Embryophyta</taxon>
        <taxon>Tracheophyta</taxon>
        <taxon>Spermatophyta</taxon>
        <taxon>Magnoliopsida</taxon>
        <taxon>eudicotyledons</taxon>
        <taxon>Gunneridae</taxon>
        <taxon>Pentapetalae</taxon>
        <taxon>asterids</taxon>
        <taxon>lamiids</taxon>
        <taxon>Solanales</taxon>
        <taxon>Solanaceae</taxon>
        <taxon>Solanoideae</taxon>
        <taxon>Datureae</taxon>
        <taxon>Datura</taxon>
    </lineage>
</organism>
<evidence type="ECO:0000313" key="2">
    <source>
        <dbReference type="EMBL" id="MCD9560992.1"/>
    </source>
</evidence>
<feature type="region of interest" description="Disordered" evidence="1">
    <location>
        <begin position="114"/>
        <end position="136"/>
    </location>
</feature>
<proteinExistence type="predicted"/>
<sequence length="136" mass="15735">MTGMAINVEVLIKNVLKRERVKKGENFVFWGLLTRFLRGNDIEEEEVDYRPAYDPRGLRMNGVTEEQLQQLNIDYPLSEHSRALCTVVPRYEEPLDDDVATEDEMVRIYSVIESSDDDEEDFEMGEAALSPTDDEE</sequence>
<protein>
    <submittedName>
        <fullName evidence="2">Uncharacterized protein</fullName>
    </submittedName>
</protein>
<comment type="caution">
    <text evidence="2">The sequence shown here is derived from an EMBL/GenBank/DDBJ whole genome shotgun (WGS) entry which is preliminary data.</text>
</comment>
<evidence type="ECO:0000256" key="1">
    <source>
        <dbReference type="SAM" id="MobiDB-lite"/>
    </source>
</evidence>
<gene>
    <name evidence="2" type="ORF">HAX54_019859</name>
</gene>